<organism evidence="1 2">
    <name type="scientific">Vararia minispora EC-137</name>
    <dbReference type="NCBI Taxonomy" id="1314806"/>
    <lineage>
        <taxon>Eukaryota</taxon>
        <taxon>Fungi</taxon>
        <taxon>Dikarya</taxon>
        <taxon>Basidiomycota</taxon>
        <taxon>Agaricomycotina</taxon>
        <taxon>Agaricomycetes</taxon>
        <taxon>Russulales</taxon>
        <taxon>Lachnocladiaceae</taxon>
        <taxon>Vararia</taxon>
    </lineage>
</organism>
<protein>
    <submittedName>
        <fullName evidence="1">UbiA prenyltransferase family-domain-containing protein</fullName>
    </submittedName>
</protein>
<accession>A0ACB8QSW5</accession>
<dbReference type="EMBL" id="MU273498">
    <property type="protein sequence ID" value="KAI0034598.1"/>
    <property type="molecule type" value="Genomic_DNA"/>
</dbReference>
<evidence type="ECO:0000313" key="2">
    <source>
        <dbReference type="Proteomes" id="UP000814128"/>
    </source>
</evidence>
<evidence type="ECO:0000313" key="1">
    <source>
        <dbReference type="EMBL" id="KAI0034598.1"/>
    </source>
</evidence>
<gene>
    <name evidence="1" type="ORF">K488DRAFT_83893</name>
</gene>
<sequence>MSARTPLLSSSSDSTFKDIDTKRPTFATFCWYYFELTRLHKFPLGNLLLIWPSVWSLTMAAYKAHLDPHDLLVWTALFAIGSTLVHSAACVINDIYLTVTLERTKNRPLAAGVIPLAGAWALLLVLLAVCLAMIHMVNPVAAVVGLIGIFPFHALYPLMKRWTWWPQAWLGFAMNWGIPMAWLSVIPAYRKEDVQIIVILLFGAVCWTIVYDTQYGCQDKVDDERAGVKSTSLLFGKHVRIILAGFASVFIGCLVTAGVLNRQSWPYYLLSCGGASMHFVWQFATWDADEPSDCGAKFKANHDLGYFVYAGILLDYLLRTYN</sequence>
<comment type="caution">
    <text evidence="1">The sequence shown here is derived from an EMBL/GenBank/DDBJ whole genome shotgun (WGS) entry which is preliminary data.</text>
</comment>
<keyword evidence="2" id="KW-1185">Reference proteome</keyword>
<dbReference type="Proteomes" id="UP000814128">
    <property type="component" value="Unassembled WGS sequence"/>
</dbReference>
<reference evidence="1" key="2">
    <citation type="journal article" date="2022" name="New Phytol.">
        <title>Evolutionary transition to the ectomycorrhizal habit in the genomes of a hyperdiverse lineage of mushroom-forming fungi.</title>
        <authorList>
            <person name="Looney B."/>
            <person name="Miyauchi S."/>
            <person name="Morin E."/>
            <person name="Drula E."/>
            <person name="Courty P.E."/>
            <person name="Kohler A."/>
            <person name="Kuo A."/>
            <person name="LaButti K."/>
            <person name="Pangilinan J."/>
            <person name="Lipzen A."/>
            <person name="Riley R."/>
            <person name="Andreopoulos W."/>
            <person name="He G."/>
            <person name="Johnson J."/>
            <person name="Nolan M."/>
            <person name="Tritt A."/>
            <person name="Barry K.W."/>
            <person name="Grigoriev I.V."/>
            <person name="Nagy L.G."/>
            <person name="Hibbett D."/>
            <person name="Henrissat B."/>
            <person name="Matheny P.B."/>
            <person name="Labbe J."/>
            <person name="Martin F.M."/>
        </authorList>
    </citation>
    <scope>NUCLEOTIDE SEQUENCE</scope>
    <source>
        <strain evidence="1">EC-137</strain>
    </source>
</reference>
<name>A0ACB8QSW5_9AGAM</name>
<reference evidence="1" key="1">
    <citation type="submission" date="2021-02" db="EMBL/GenBank/DDBJ databases">
        <authorList>
            <consortium name="DOE Joint Genome Institute"/>
            <person name="Ahrendt S."/>
            <person name="Looney B.P."/>
            <person name="Miyauchi S."/>
            <person name="Morin E."/>
            <person name="Drula E."/>
            <person name="Courty P.E."/>
            <person name="Chicoki N."/>
            <person name="Fauchery L."/>
            <person name="Kohler A."/>
            <person name="Kuo A."/>
            <person name="Labutti K."/>
            <person name="Pangilinan J."/>
            <person name="Lipzen A."/>
            <person name="Riley R."/>
            <person name="Andreopoulos W."/>
            <person name="He G."/>
            <person name="Johnson J."/>
            <person name="Barry K.W."/>
            <person name="Grigoriev I.V."/>
            <person name="Nagy L."/>
            <person name="Hibbett D."/>
            <person name="Henrissat B."/>
            <person name="Matheny P.B."/>
            <person name="Labbe J."/>
            <person name="Martin F."/>
        </authorList>
    </citation>
    <scope>NUCLEOTIDE SEQUENCE</scope>
    <source>
        <strain evidence="1">EC-137</strain>
    </source>
</reference>
<proteinExistence type="predicted"/>